<proteinExistence type="predicted"/>
<evidence type="ECO:0000259" key="7">
    <source>
        <dbReference type="SMART" id="SM00479"/>
    </source>
</evidence>
<dbReference type="AlphaFoldDB" id="A0AAV6GG16"/>
<evidence type="ECO:0000313" key="8">
    <source>
        <dbReference type="EMBL" id="KAG5274099.1"/>
    </source>
</evidence>
<keyword evidence="2" id="KW-0540">Nuclease</keyword>
<protein>
    <recommendedName>
        <fullName evidence="7">Exonuclease domain-containing protein</fullName>
    </recommendedName>
</protein>
<keyword evidence="5" id="KW-0539">Nucleus</keyword>
<evidence type="ECO:0000256" key="3">
    <source>
        <dbReference type="ARBA" id="ARBA00022801"/>
    </source>
</evidence>
<evidence type="ECO:0000256" key="6">
    <source>
        <dbReference type="SAM" id="MobiDB-lite"/>
    </source>
</evidence>
<evidence type="ECO:0000256" key="2">
    <source>
        <dbReference type="ARBA" id="ARBA00022722"/>
    </source>
</evidence>
<evidence type="ECO:0000313" key="9">
    <source>
        <dbReference type="Proteomes" id="UP000823561"/>
    </source>
</evidence>
<name>A0AAV6GG16_9TELE</name>
<dbReference type="GO" id="GO:0003676">
    <property type="term" value="F:nucleic acid binding"/>
    <property type="evidence" value="ECO:0007669"/>
    <property type="project" value="InterPro"/>
</dbReference>
<dbReference type="InterPro" id="IPR036397">
    <property type="entry name" value="RNaseH_sf"/>
</dbReference>
<keyword evidence="4" id="KW-0269">Exonuclease</keyword>
<gene>
    <name evidence="8" type="ORF">AALO_G00159180</name>
</gene>
<feature type="compositionally biased region" description="Basic residues" evidence="6">
    <location>
        <begin position="31"/>
        <end position="45"/>
    </location>
</feature>
<sequence length="352" mass="39088">MSGIEITCGRISPCGPLNGQPRAHTYSISKVYKKSKRKPTKRKTKEKPDDGTDAHKATSSAKKRKLCEIKGDDLGCSAYSGTDDCVVDTPASVFSKSTGDQESTIDHLQPIMEKRVPTFGERWELDSGFASEASPPSSGRCSPCIGRCRAKVVAIDCEMVGTGPDGHCSELARCSVLNYDGAVLYDQYILPSRPVTNYRTRWSGIRKQHLQHAVPFQKARTEIVTLIKDKVVIGHALHNDFKALGFSHPWHMIRDTMSSRALRQMCGLPSKSGASLKTLTRRLLNRNIQVGKAGHCSVEDARAALDLYKLVEEQWEQDDSERERAPAQPGPDPSLSHYMLDQYWPEHMDCGQ</sequence>
<accession>A0AAV6GG16</accession>
<keyword evidence="9" id="KW-1185">Reference proteome</keyword>
<keyword evidence="3" id="KW-0378">Hydrolase</keyword>
<dbReference type="Pfam" id="PF00929">
    <property type="entry name" value="RNase_T"/>
    <property type="match status" value="1"/>
</dbReference>
<feature type="compositionally biased region" description="Basic and acidic residues" evidence="6">
    <location>
        <begin position="46"/>
        <end position="56"/>
    </location>
</feature>
<organism evidence="8 9">
    <name type="scientific">Alosa alosa</name>
    <name type="common">allis shad</name>
    <dbReference type="NCBI Taxonomy" id="278164"/>
    <lineage>
        <taxon>Eukaryota</taxon>
        <taxon>Metazoa</taxon>
        <taxon>Chordata</taxon>
        <taxon>Craniata</taxon>
        <taxon>Vertebrata</taxon>
        <taxon>Euteleostomi</taxon>
        <taxon>Actinopterygii</taxon>
        <taxon>Neopterygii</taxon>
        <taxon>Teleostei</taxon>
        <taxon>Clupei</taxon>
        <taxon>Clupeiformes</taxon>
        <taxon>Clupeoidei</taxon>
        <taxon>Clupeidae</taxon>
        <taxon>Alosa</taxon>
    </lineage>
</organism>
<dbReference type="PANTHER" id="PTHR12801">
    <property type="entry name" value="RNA EXONUCLEASE REXO1 / RECO3 FAMILY MEMBER-RELATED"/>
    <property type="match status" value="1"/>
</dbReference>
<feature type="domain" description="Exonuclease" evidence="7">
    <location>
        <begin position="151"/>
        <end position="317"/>
    </location>
</feature>
<dbReference type="SUPFAM" id="SSF53098">
    <property type="entry name" value="Ribonuclease H-like"/>
    <property type="match status" value="1"/>
</dbReference>
<dbReference type="SMART" id="SM00479">
    <property type="entry name" value="EXOIII"/>
    <property type="match status" value="1"/>
</dbReference>
<dbReference type="EMBL" id="JADWDJ010000011">
    <property type="protein sequence ID" value="KAG5274099.1"/>
    <property type="molecule type" value="Genomic_DNA"/>
</dbReference>
<dbReference type="GO" id="GO:0004527">
    <property type="term" value="F:exonuclease activity"/>
    <property type="evidence" value="ECO:0007669"/>
    <property type="project" value="UniProtKB-KW"/>
</dbReference>
<comment type="subcellular location">
    <subcellularLocation>
        <location evidence="1">Nucleus</location>
    </subcellularLocation>
</comment>
<dbReference type="InterPro" id="IPR047021">
    <property type="entry name" value="REXO1/3/4-like"/>
</dbReference>
<evidence type="ECO:0000256" key="4">
    <source>
        <dbReference type="ARBA" id="ARBA00022839"/>
    </source>
</evidence>
<reference evidence="8" key="1">
    <citation type="submission" date="2020-10" db="EMBL/GenBank/DDBJ databases">
        <title>Chromosome-scale genome assembly of the Allis shad, Alosa alosa.</title>
        <authorList>
            <person name="Margot Z."/>
            <person name="Christophe K."/>
            <person name="Cabau C."/>
            <person name="Louis A."/>
            <person name="Berthelot C."/>
            <person name="Parey E."/>
            <person name="Roest Crollius H."/>
            <person name="Montfort J."/>
            <person name="Robinson-Rechavi M."/>
            <person name="Bucao C."/>
            <person name="Bouchez O."/>
            <person name="Gislard M."/>
            <person name="Lluch J."/>
            <person name="Milhes M."/>
            <person name="Lampietro C."/>
            <person name="Lopez Roques C."/>
            <person name="Donnadieu C."/>
            <person name="Braasch I."/>
            <person name="Desvignes T."/>
            <person name="Postlethwait J."/>
            <person name="Bobe J."/>
            <person name="Guiguen Y."/>
        </authorList>
    </citation>
    <scope>NUCLEOTIDE SEQUENCE</scope>
    <source>
        <strain evidence="8">M-15738</strain>
        <tissue evidence="8">Blood</tissue>
    </source>
</reference>
<evidence type="ECO:0000256" key="5">
    <source>
        <dbReference type="ARBA" id="ARBA00023242"/>
    </source>
</evidence>
<comment type="caution">
    <text evidence="8">The sequence shown here is derived from an EMBL/GenBank/DDBJ whole genome shotgun (WGS) entry which is preliminary data.</text>
</comment>
<dbReference type="InterPro" id="IPR013520">
    <property type="entry name" value="Ribonucl_H"/>
</dbReference>
<dbReference type="InterPro" id="IPR012337">
    <property type="entry name" value="RNaseH-like_sf"/>
</dbReference>
<dbReference type="Gene3D" id="3.30.420.10">
    <property type="entry name" value="Ribonuclease H-like superfamily/Ribonuclease H"/>
    <property type="match status" value="1"/>
</dbReference>
<dbReference type="Proteomes" id="UP000823561">
    <property type="component" value="Chromosome 11"/>
</dbReference>
<dbReference type="PANTHER" id="PTHR12801:SF57">
    <property type="entry name" value="APOPTOSIS-ENHANCING NUCLEASE"/>
    <property type="match status" value="1"/>
</dbReference>
<dbReference type="GO" id="GO:0005730">
    <property type="term" value="C:nucleolus"/>
    <property type="evidence" value="ECO:0007669"/>
    <property type="project" value="UniProtKB-ARBA"/>
</dbReference>
<evidence type="ECO:0000256" key="1">
    <source>
        <dbReference type="ARBA" id="ARBA00004123"/>
    </source>
</evidence>
<dbReference type="FunFam" id="3.30.420.10:FF:000007">
    <property type="entry name" value="Interferon-stimulated exonuclease gene 20"/>
    <property type="match status" value="1"/>
</dbReference>
<feature type="region of interest" description="Disordered" evidence="6">
    <location>
        <begin position="11"/>
        <end position="58"/>
    </location>
</feature>
<feature type="region of interest" description="Disordered" evidence="6">
    <location>
        <begin position="316"/>
        <end position="337"/>
    </location>
</feature>